<dbReference type="Gene3D" id="1.10.10.750">
    <property type="entry name" value="Ypt/Rab-GAP domain of gyp1p, domain 1"/>
    <property type="match status" value="1"/>
</dbReference>
<proteinExistence type="predicted"/>
<feature type="compositionally biased region" description="Polar residues" evidence="4">
    <location>
        <begin position="653"/>
        <end position="692"/>
    </location>
</feature>
<dbReference type="PANTHER" id="PTHR47219">
    <property type="entry name" value="RAB GTPASE-ACTIVATING PROTEIN 1-LIKE"/>
    <property type="match status" value="1"/>
</dbReference>
<organism evidence="6 7">
    <name type="scientific">Gomphillus americanus</name>
    <dbReference type="NCBI Taxonomy" id="1940652"/>
    <lineage>
        <taxon>Eukaryota</taxon>
        <taxon>Fungi</taxon>
        <taxon>Dikarya</taxon>
        <taxon>Ascomycota</taxon>
        <taxon>Pezizomycotina</taxon>
        <taxon>Lecanoromycetes</taxon>
        <taxon>OSLEUM clade</taxon>
        <taxon>Ostropomycetidae</taxon>
        <taxon>Ostropales</taxon>
        <taxon>Graphidaceae</taxon>
        <taxon>Gomphilloideae</taxon>
        <taxon>Gomphillus</taxon>
    </lineage>
</organism>
<feature type="region of interest" description="Disordered" evidence="4">
    <location>
        <begin position="135"/>
        <end position="203"/>
    </location>
</feature>
<dbReference type="InterPro" id="IPR035969">
    <property type="entry name" value="Rab-GAP_TBC_sf"/>
</dbReference>
<feature type="coiled-coil region" evidence="3">
    <location>
        <begin position="729"/>
        <end position="763"/>
    </location>
</feature>
<keyword evidence="1" id="KW-0343">GTPase activation</keyword>
<dbReference type="GO" id="GO:0005096">
    <property type="term" value="F:GTPase activator activity"/>
    <property type="evidence" value="ECO:0007669"/>
    <property type="project" value="UniProtKB-KW"/>
</dbReference>
<feature type="compositionally biased region" description="Basic and acidic residues" evidence="4">
    <location>
        <begin position="189"/>
        <end position="203"/>
    </location>
</feature>
<evidence type="ECO:0000256" key="1">
    <source>
        <dbReference type="ARBA" id="ARBA00022468"/>
    </source>
</evidence>
<dbReference type="SUPFAM" id="SSF47923">
    <property type="entry name" value="Ypt/Rab-GAP domain of gyp1p"/>
    <property type="match status" value="2"/>
</dbReference>
<evidence type="ECO:0000256" key="3">
    <source>
        <dbReference type="SAM" id="Coils"/>
    </source>
</evidence>
<dbReference type="Gene3D" id="1.10.8.270">
    <property type="entry name" value="putative rabgap domain of human tbc1 domain family member 14 like domains"/>
    <property type="match status" value="1"/>
</dbReference>
<feature type="region of interest" description="Disordered" evidence="4">
    <location>
        <begin position="1021"/>
        <end position="1053"/>
    </location>
</feature>
<feature type="compositionally biased region" description="Polar residues" evidence="4">
    <location>
        <begin position="15"/>
        <end position="25"/>
    </location>
</feature>
<gene>
    <name evidence="6" type="ORF">GOMPHAMPRED_003074</name>
</gene>
<dbReference type="OrthoDB" id="159449at2759"/>
<feature type="region of interest" description="Disordered" evidence="4">
    <location>
        <begin position="638"/>
        <end position="692"/>
    </location>
</feature>
<dbReference type="FunFam" id="1.10.10.750:FF:000003">
    <property type="entry name" value="GTPase activating protein (Evi5)"/>
    <property type="match status" value="1"/>
</dbReference>
<dbReference type="Proteomes" id="UP000664169">
    <property type="component" value="Unassembled WGS sequence"/>
</dbReference>
<evidence type="ECO:0000313" key="6">
    <source>
        <dbReference type="EMBL" id="CAF9905199.1"/>
    </source>
</evidence>
<dbReference type="PROSITE" id="PS50086">
    <property type="entry name" value="TBC_RABGAP"/>
    <property type="match status" value="1"/>
</dbReference>
<sequence>MAGSITAHLSKASIGGTSLKNGASSKLNDSLVSARLSEISPSGEPDLDLETPIYGEREITMHFPDDVEIARSSMGSTEEIPLTPAEEHVLHDDIVKTESDSIHTASSEDTHGTITNSSYDLDSSLRASQTEHYEDIKITDSVTQPAETEDAPKPTVQRTSKVRFDMDNIPTDPISISKPETLLEQEESTDNRLRSDSDLSRTDLEGNPLELELARNHEMNHAGSDSGSESESELVDWQELDRTEVEEKRDGATGESMAFLLARLEKENNALATDPKANHTHGRNRSASRPPSLHMIKKLVNEPSKPQLRYSLLPTPPPMTELEFWSALVRDYPSTAQRLPTLTSNKIRSGIPPPLRGVVWQSIAGARDPALEDGYTRLSVESSPYEKMIHKDVGRSFPGVDMFRDPNGQGQRMLSKVLNAFSLWDQEIGYCQGLGFVVGPLLMHMGDKEAFCVLVRLMEHYDLRSCFLPSLRGLHLRIYQFQHLLAEHLPELTAHLERLKVEPLYLSQWFLSFFGVTCPLPMLIRIYDVILTEGASETLMRVALSLMRRNAPKILATSEFEDIMHLLLSRSLWDTYGCSADDLVNDFVGWTGLVTRERLENLEVSFREKEQSNADKPGIHNAASSFLGRFWTGNNVPGKTMTTPTLSMPVKHNQMQRTPSKQSMASTLNSAESSDGHRSTGSTAATSLFQETNTDDIPAKQTFSQTMPSNTRGTAHQDKDLHSQIEDLLIALSNQQREHSALADDLQQEREQREEDKAAVIRALTALKDTKPAEDTEDNVAGLDDPLEALDRNINSAISELETQFTTNSKRSSLALQTKQQLREDVLRWKTMYAEETIKTAALTTQLNDKDRDTNIVKDELRQARGRIADSHREQQRLEKVNQDLKSRRSITSDIASPSSPNGSPRGTSPINGLRELRLGRTSTGSSLAASQPPHSRRSSSLVVKDVLATEDHKPPTDDALLHELVNAKTAEAVARQELEEVKAKLDSLRKLMNLSGSSIPGHSHTNSIASMKALPIQAIPKQEPKKDTATPSSYTAGGFFSGWGKRSPSGSG</sequence>
<feature type="region of interest" description="Disordered" evidence="4">
    <location>
        <begin position="866"/>
        <end position="943"/>
    </location>
</feature>
<dbReference type="AlphaFoldDB" id="A0A8H3I9E3"/>
<dbReference type="PANTHER" id="PTHR47219:SF9">
    <property type="entry name" value="GTPASE ACTIVATING PROTEIN AND CENTROSOME-ASSOCIATED, ISOFORM B"/>
    <property type="match status" value="1"/>
</dbReference>
<dbReference type="FunFam" id="1.10.8.270:FF:000001">
    <property type="entry name" value="TBC1 domain family member 1"/>
    <property type="match status" value="1"/>
</dbReference>
<feature type="compositionally biased region" description="Basic and acidic residues" evidence="4">
    <location>
        <begin position="866"/>
        <end position="887"/>
    </location>
</feature>
<evidence type="ECO:0000256" key="2">
    <source>
        <dbReference type="ARBA" id="ARBA00023054"/>
    </source>
</evidence>
<dbReference type="EMBL" id="CAJPDQ010000002">
    <property type="protein sequence ID" value="CAF9905199.1"/>
    <property type="molecule type" value="Genomic_DNA"/>
</dbReference>
<evidence type="ECO:0000313" key="7">
    <source>
        <dbReference type="Proteomes" id="UP000664169"/>
    </source>
</evidence>
<feature type="compositionally biased region" description="Polar residues" evidence="4">
    <location>
        <begin position="921"/>
        <end position="942"/>
    </location>
</feature>
<accession>A0A8H3I9E3</accession>
<dbReference type="InterPro" id="IPR050302">
    <property type="entry name" value="Rab_GAP_TBC_domain"/>
</dbReference>
<name>A0A8H3I9E3_9LECA</name>
<dbReference type="GO" id="GO:0031267">
    <property type="term" value="F:small GTPase binding"/>
    <property type="evidence" value="ECO:0007669"/>
    <property type="project" value="TreeGrafter"/>
</dbReference>
<feature type="region of interest" description="Disordered" evidence="4">
    <location>
        <begin position="272"/>
        <end position="291"/>
    </location>
</feature>
<dbReference type="SMART" id="SM00164">
    <property type="entry name" value="TBC"/>
    <property type="match status" value="1"/>
</dbReference>
<evidence type="ECO:0000256" key="4">
    <source>
        <dbReference type="SAM" id="MobiDB-lite"/>
    </source>
</evidence>
<dbReference type="FunFam" id="1.10.472.80:FF:000027">
    <property type="entry name" value="GTPase activating protein (Evi5)"/>
    <property type="match status" value="1"/>
</dbReference>
<evidence type="ECO:0000259" key="5">
    <source>
        <dbReference type="PROSITE" id="PS50086"/>
    </source>
</evidence>
<feature type="compositionally biased region" description="Polar residues" evidence="4">
    <location>
        <begin position="890"/>
        <end position="911"/>
    </location>
</feature>
<protein>
    <recommendedName>
        <fullName evidence="5">Rab-GAP TBC domain-containing protein</fullName>
    </recommendedName>
</protein>
<keyword evidence="2 3" id="KW-0175">Coiled coil</keyword>
<feature type="coiled-coil region" evidence="3">
    <location>
        <begin position="965"/>
        <end position="992"/>
    </location>
</feature>
<feature type="region of interest" description="Disordered" evidence="4">
    <location>
        <begin position="1"/>
        <end position="25"/>
    </location>
</feature>
<dbReference type="Gene3D" id="1.10.472.80">
    <property type="entry name" value="Ypt/Rab-GAP domain of gyp1p, domain 3"/>
    <property type="match status" value="1"/>
</dbReference>
<feature type="domain" description="Rab-GAP TBC" evidence="5">
    <location>
        <begin position="350"/>
        <end position="534"/>
    </location>
</feature>
<reference evidence="6" key="1">
    <citation type="submission" date="2021-03" db="EMBL/GenBank/DDBJ databases">
        <authorList>
            <person name="Tagirdzhanova G."/>
        </authorList>
    </citation>
    <scope>NUCLEOTIDE SEQUENCE</scope>
</reference>
<dbReference type="InterPro" id="IPR000195">
    <property type="entry name" value="Rab-GAP-TBC_dom"/>
</dbReference>
<dbReference type="Pfam" id="PF00566">
    <property type="entry name" value="RabGAP-TBC"/>
    <property type="match status" value="1"/>
</dbReference>
<keyword evidence="7" id="KW-1185">Reference proteome</keyword>
<comment type="caution">
    <text evidence="6">The sequence shown here is derived from an EMBL/GenBank/DDBJ whole genome shotgun (WGS) entry which is preliminary data.</text>
</comment>